<dbReference type="Proteomes" id="UP000823890">
    <property type="component" value="Unassembled WGS sequence"/>
</dbReference>
<proteinExistence type="predicted"/>
<protein>
    <submittedName>
        <fullName evidence="1">3-isopropylmalate dehydrogenase</fullName>
    </submittedName>
</protein>
<reference evidence="1" key="2">
    <citation type="submission" date="2021-04" db="EMBL/GenBank/DDBJ databases">
        <authorList>
            <person name="Gilroy R."/>
        </authorList>
    </citation>
    <scope>NUCLEOTIDE SEQUENCE</scope>
    <source>
        <strain evidence="1">ChiW19-954</strain>
    </source>
</reference>
<organism evidence="1 2">
    <name type="scientific">Candidatus Mediterraneibacter faecipullorum</name>
    <dbReference type="NCBI Taxonomy" id="2838670"/>
    <lineage>
        <taxon>Bacteria</taxon>
        <taxon>Bacillati</taxon>
        <taxon>Bacillota</taxon>
        <taxon>Clostridia</taxon>
        <taxon>Lachnospirales</taxon>
        <taxon>Lachnospiraceae</taxon>
        <taxon>Mediterraneibacter</taxon>
    </lineage>
</organism>
<name>A0A9D2ST77_9FIRM</name>
<evidence type="ECO:0000313" key="1">
    <source>
        <dbReference type="EMBL" id="HJC34828.1"/>
    </source>
</evidence>
<comment type="caution">
    <text evidence="1">The sequence shown here is derived from an EMBL/GenBank/DDBJ whole genome shotgun (WGS) entry which is preliminary data.</text>
</comment>
<dbReference type="AlphaFoldDB" id="A0A9D2ST77"/>
<sequence>MEKAKLQWHPGFSAALRITLHDEMKFLEMHEEYQLSKKPMQIDILIIKKKCDRKIQKAVGRIFRRHNIIEYKSPGDRLSINDFYKVYGYTCFYQSNTDKINQIDPEDMTITFVCSHYPEKMMRHLKEVRKIQAERYGEGIYYLTGDPIPMQLLIVPELSPKENYWIQNLRTDLKAGKEIRHLMEKYEKNRKLKDYEAVMDLITRANWEQMEEEKKMCDALKELFADELKEADARGRAEGVQYGIERGKIEGIRLAKQILSLHEQGNTEDQIAEKCGLSAEQVREILE</sequence>
<dbReference type="EMBL" id="DWWO01000114">
    <property type="protein sequence ID" value="HJC34828.1"/>
    <property type="molecule type" value="Genomic_DNA"/>
</dbReference>
<evidence type="ECO:0000313" key="2">
    <source>
        <dbReference type="Proteomes" id="UP000823890"/>
    </source>
</evidence>
<reference evidence="1" key="1">
    <citation type="journal article" date="2021" name="PeerJ">
        <title>Extensive microbial diversity within the chicken gut microbiome revealed by metagenomics and culture.</title>
        <authorList>
            <person name="Gilroy R."/>
            <person name="Ravi A."/>
            <person name="Getino M."/>
            <person name="Pursley I."/>
            <person name="Horton D.L."/>
            <person name="Alikhan N.F."/>
            <person name="Baker D."/>
            <person name="Gharbi K."/>
            <person name="Hall N."/>
            <person name="Watson M."/>
            <person name="Adriaenssens E.M."/>
            <person name="Foster-Nyarko E."/>
            <person name="Jarju S."/>
            <person name="Secka A."/>
            <person name="Antonio M."/>
            <person name="Oren A."/>
            <person name="Chaudhuri R.R."/>
            <person name="La Ragione R."/>
            <person name="Hildebrand F."/>
            <person name="Pallen M.J."/>
        </authorList>
    </citation>
    <scope>NUCLEOTIDE SEQUENCE</scope>
    <source>
        <strain evidence="1">ChiW19-954</strain>
    </source>
</reference>
<accession>A0A9D2ST77</accession>
<gene>
    <name evidence="1" type="ORF">H9758_09595</name>
</gene>